<accession>A0A3B6J0I6</accession>
<organism evidence="2">
    <name type="scientific">Triticum aestivum</name>
    <name type="common">Wheat</name>
    <dbReference type="NCBI Taxonomy" id="4565"/>
    <lineage>
        <taxon>Eukaryota</taxon>
        <taxon>Viridiplantae</taxon>
        <taxon>Streptophyta</taxon>
        <taxon>Embryophyta</taxon>
        <taxon>Tracheophyta</taxon>
        <taxon>Spermatophyta</taxon>
        <taxon>Magnoliopsida</taxon>
        <taxon>Liliopsida</taxon>
        <taxon>Poales</taxon>
        <taxon>Poaceae</taxon>
        <taxon>BOP clade</taxon>
        <taxon>Pooideae</taxon>
        <taxon>Triticodae</taxon>
        <taxon>Triticeae</taxon>
        <taxon>Triticinae</taxon>
        <taxon>Triticum</taxon>
    </lineage>
</organism>
<evidence type="ECO:0000313" key="3">
    <source>
        <dbReference type="Proteomes" id="UP000019116"/>
    </source>
</evidence>
<evidence type="ECO:0000313" key="2">
    <source>
        <dbReference type="EnsemblPlants" id="TraesCS4B02G387400.1.cds1"/>
    </source>
</evidence>
<name>A0A3B6J0I6_WHEAT</name>
<keyword evidence="1" id="KW-0732">Signal</keyword>
<keyword evidence="3" id="KW-1185">Reference proteome</keyword>
<proteinExistence type="predicted"/>
<dbReference type="Proteomes" id="UP000019116">
    <property type="component" value="Chromosome 4B"/>
</dbReference>
<reference evidence="2" key="2">
    <citation type="submission" date="2018-10" db="UniProtKB">
        <authorList>
            <consortium name="EnsemblPlants"/>
        </authorList>
    </citation>
    <scope>IDENTIFICATION</scope>
</reference>
<dbReference type="Gramene" id="TraesCLE_scaffold_007110_01G000500.1">
    <property type="protein sequence ID" value="TraesCLE_scaffold_007110_01G000500.1"/>
    <property type="gene ID" value="TraesCLE_scaffold_007110_01G000500"/>
</dbReference>
<dbReference type="AlphaFoldDB" id="A0A3B6J0I6"/>
<evidence type="ECO:0000256" key="1">
    <source>
        <dbReference type="SAM" id="SignalP"/>
    </source>
</evidence>
<dbReference type="Gramene" id="TraesWEE_scaffold_036032_01G000300.1">
    <property type="protein sequence ID" value="TraesWEE_scaffold_036032_01G000300.1"/>
    <property type="gene ID" value="TraesWEE_scaffold_036032_01G000300"/>
</dbReference>
<dbReference type="Gramene" id="TraesCS4B03G0988900.1">
    <property type="protein sequence ID" value="TraesCS4B03G0988900.1.CDS1"/>
    <property type="gene ID" value="TraesCS4B03G0988900"/>
</dbReference>
<dbReference type="Gramene" id="TraesCAD_scaffold_003376_01G000700.1">
    <property type="protein sequence ID" value="TraesCAD_scaffold_003376_01G000700.1"/>
    <property type="gene ID" value="TraesCAD_scaffold_003376_01G000700"/>
</dbReference>
<sequence length="89" mass="9754">MASRWLLSLWLCLLLTVASAIDVEPPVDFPLPPKANCYRSVTETPKKCAGQVLVALVFGDVHITKDCCEVLRRVGDETCIINFMCASIG</sequence>
<protein>
    <submittedName>
        <fullName evidence="2">Uncharacterized protein</fullName>
    </submittedName>
</protein>
<dbReference type="EnsemblPlants" id="TraesCS4B02G387400.1">
    <property type="protein sequence ID" value="TraesCS4B02G387400.1.cds1"/>
    <property type="gene ID" value="TraesCS4B02G387400"/>
</dbReference>
<dbReference type="Gramene" id="TraesCS4B02G387400.1">
    <property type="protein sequence ID" value="TraesCS4B02G387400.1.cds1"/>
    <property type="gene ID" value="TraesCS4B02G387400"/>
</dbReference>
<dbReference type="Gramene" id="TraesPARA_EIv1.0_1405450.1">
    <property type="protein sequence ID" value="TraesPARA_EIv1.0_1405450.1.CDS1"/>
    <property type="gene ID" value="TraesPARA_EIv1.0_1405450"/>
</dbReference>
<feature type="chain" id="PRO_5043175844" evidence="1">
    <location>
        <begin position="21"/>
        <end position="89"/>
    </location>
</feature>
<dbReference type="Gramene" id="TraesRN4B0101018300.1">
    <property type="protein sequence ID" value="TraesRN4B0101018300.1"/>
    <property type="gene ID" value="TraesRN4B0101018300"/>
</dbReference>
<dbReference type="OrthoDB" id="709836at2759"/>
<feature type="signal peptide" evidence="1">
    <location>
        <begin position="1"/>
        <end position="20"/>
    </location>
</feature>
<dbReference type="Gramene" id="TraesMAC4B03G02407690.1">
    <property type="protein sequence ID" value="TraesMAC4B03G02407690.1.CDS1"/>
    <property type="gene ID" value="TraesMAC4B03G02407690"/>
</dbReference>
<dbReference type="Gramene" id="TraesLAC4B03G02362680.1">
    <property type="protein sequence ID" value="TraesLAC4B03G02362680.1.CDS1"/>
    <property type="gene ID" value="TraesLAC4B03G02362680"/>
</dbReference>
<reference evidence="2" key="1">
    <citation type="submission" date="2018-08" db="EMBL/GenBank/DDBJ databases">
        <authorList>
            <person name="Rossello M."/>
        </authorList>
    </citation>
    <scope>NUCLEOTIDE SEQUENCE [LARGE SCALE GENOMIC DNA]</scope>
    <source>
        <strain evidence="2">cv. Chinese Spring</strain>
    </source>
</reference>